<proteinExistence type="predicted"/>
<reference evidence="2 3" key="1">
    <citation type="submission" date="2022-10" db="EMBL/GenBank/DDBJ databases">
        <title>Janthinobacterium sp. hw3 Genome sequencing.</title>
        <authorList>
            <person name="Park S."/>
        </authorList>
    </citation>
    <scope>NUCLEOTIDE SEQUENCE [LARGE SCALE GENOMIC DNA]</scope>
    <source>
        <strain evidence="3">hw3</strain>
    </source>
</reference>
<feature type="transmembrane region" description="Helical" evidence="1">
    <location>
        <begin position="58"/>
        <end position="85"/>
    </location>
</feature>
<feature type="transmembrane region" description="Helical" evidence="1">
    <location>
        <begin position="31"/>
        <end position="51"/>
    </location>
</feature>
<name>A0ABT5K565_9BURK</name>
<keyword evidence="1" id="KW-1133">Transmembrane helix</keyword>
<keyword evidence="1" id="KW-0472">Membrane</keyword>
<evidence type="ECO:0000313" key="3">
    <source>
        <dbReference type="Proteomes" id="UP001221208"/>
    </source>
</evidence>
<comment type="caution">
    <text evidence="2">The sequence shown here is derived from an EMBL/GenBank/DDBJ whole genome shotgun (WGS) entry which is preliminary data.</text>
</comment>
<keyword evidence="3" id="KW-1185">Reference proteome</keyword>
<keyword evidence="1" id="KW-0812">Transmembrane</keyword>
<evidence type="ECO:0000313" key="2">
    <source>
        <dbReference type="EMBL" id="MDC8760069.1"/>
    </source>
</evidence>
<sequence length="90" mass="9983">MPRHIAWCVFFLLAILTSVAAARLWMLPSYQLILSALAVASFGLGAALLNMHRFSWRAVLLVVSGLALGQWWLLETLLMLVVWSVGDFAP</sequence>
<gene>
    <name evidence="2" type="ORF">OIK44_20990</name>
</gene>
<accession>A0ABT5K565</accession>
<organism evidence="2 3">
    <name type="scientific">Janthinobacterium fluminis</name>
    <dbReference type="NCBI Taxonomy" id="2987524"/>
    <lineage>
        <taxon>Bacteria</taxon>
        <taxon>Pseudomonadati</taxon>
        <taxon>Pseudomonadota</taxon>
        <taxon>Betaproteobacteria</taxon>
        <taxon>Burkholderiales</taxon>
        <taxon>Oxalobacteraceae</taxon>
        <taxon>Janthinobacterium</taxon>
    </lineage>
</organism>
<dbReference type="RefSeq" id="WP_273673631.1">
    <property type="nucleotide sequence ID" value="NZ_JAQQXR010000010.1"/>
</dbReference>
<dbReference type="Proteomes" id="UP001221208">
    <property type="component" value="Unassembled WGS sequence"/>
</dbReference>
<protein>
    <submittedName>
        <fullName evidence="2">Uncharacterized protein</fullName>
    </submittedName>
</protein>
<evidence type="ECO:0000256" key="1">
    <source>
        <dbReference type="SAM" id="Phobius"/>
    </source>
</evidence>
<dbReference type="EMBL" id="JAQQXR010000010">
    <property type="protein sequence ID" value="MDC8760069.1"/>
    <property type="molecule type" value="Genomic_DNA"/>
</dbReference>